<evidence type="ECO:0000313" key="12">
    <source>
        <dbReference type="Proteomes" id="UP000077115"/>
    </source>
</evidence>
<keyword evidence="5" id="KW-0507">mRNA processing</keyword>
<feature type="region of interest" description="Disordered" evidence="9">
    <location>
        <begin position="205"/>
        <end position="272"/>
    </location>
</feature>
<evidence type="ECO:0000256" key="9">
    <source>
        <dbReference type="SAM" id="MobiDB-lite"/>
    </source>
</evidence>
<comment type="subcellular location">
    <subcellularLocation>
        <location evidence="2">Cytoplasm</location>
    </subcellularLocation>
    <subcellularLocation>
        <location evidence="1">Nucleus</location>
    </subcellularLocation>
</comment>
<proteinExistence type="inferred from homology"/>
<dbReference type="InterPro" id="IPR053822">
    <property type="entry name" value="SDE2-like_dom"/>
</dbReference>
<dbReference type="GO" id="GO:0006397">
    <property type="term" value="P:mRNA processing"/>
    <property type="evidence" value="ECO:0007669"/>
    <property type="project" value="UniProtKB-KW"/>
</dbReference>
<keyword evidence="4" id="KW-0963">Cytoplasm</keyword>
<sequence>MNSTLASATDTHNPIQVIIKPFSSFKTQCFFPDHVLATISDIKLQLIHRLDLPTSSITSFSLCKESGCYIQPDVPLSDIHSCSTEETRRFPLVLAVVPIMCGGKGGFGSMLRAQGGRMASKKPTSTDSCRDLSGRRVKTVNDAKALAAYIEKEPERQRLKNEKIAQKIEKGLKEPVQRKIRFDDPEFENDHDDTMDLVNNAVEQGLKRSRSTVNTRAAPAPKKRLAMWDESTDEETDSKASPSSSTVEPEPLKHIESLDEPENLAQPKSNKK</sequence>
<dbReference type="GO" id="GO:0005737">
    <property type="term" value="C:cytoplasm"/>
    <property type="evidence" value="ECO:0007669"/>
    <property type="project" value="UniProtKB-SubCell"/>
</dbReference>
<gene>
    <name evidence="11" type="ORF">BDEG_27165</name>
</gene>
<keyword evidence="8" id="KW-0131">Cell cycle</keyword>
<comment type="similarity">
    <text evidence="3">Belongs to the SDE2 family.</text>
</comment>
<evidence type="ECO:0000313" key="11">
    <source>
        <dbReference type="EMBL" id="OAJ43852.1"/>
    </source>
</evidence>
<evidence type="ECO:0000256" key="7">
    <source>
        <dbReference type="ARBA" id="ARBA00023242"/>
    </source>
</evidence>
<dbReference type="AlphaFoldDB" id="A0A177WVB9"/>
<evidence type="ECO:0000256" key="8">
    <source>
        <dbReference type="ARBA" id="ARBA00023306"/>
    </source>
</evidence>
<dbReference type="eggNOG" id="KOG2827">
    <property type="taxonomic scope" value="Eukaryota"/>
</dbReference>
<dbReference type="PANTHER" id="PTHR12786">
    <property type="entry name" value="SPLICING FACTOR SF3A-RELATED"/>
    <property type="match status" value="1"/>
</dbReference>
<dbReference type="VEuPathDB" id="FungiDB:BDEG_27165"/>
<keyword evidence="6" id="KW-0508">mRNA splicing</keyword>
<protein>
    <recommendedName>
        <fullName evidence="10">SDE2-like domain-containing protein</fullName>
    </recommendedName>
</protein>
<evidence type="ECO:0000256" key="5">
    <source>
        <dbReference type="ARBA" id="ARBA00022664"/>
    </source>
</evidence>
<dbReference type="PANTHER" id="PTHR12786:SF1">
    <property type="entry name" value="SPLICING REGULATOR SDE2"/>
    <property type="match status" value="1"/>
</dbReference>
<evidence type="ECO:0000256" key="4">
    <source>
        <dbReference type="ARBA" id="ARBA00022490"/>
    </source>
</evidence>
<dbReference type="Pfam" id="PF22782">
    <property type="entry name" value="SDE2"/>
    <property type="match status" value="1"/>
</dbReference>
<feature type="domain" description="SDE2-like" evidence="10">
    <location>
        <begin position="102"/>
        <end position="204"/>
    </location>
</feature>
<name>A0A177WVB9_BATDL</name>
<reference evidence="11 12" key="1">
    <citation type="submission" date="2006-10" db="EMBL/GenBank/DDBJ databases">
        <title>The Genome Sequence of Batrachochytrium dendrobatidis JEL423.</title>
        <authorList>
            <consortium name="The Broad Institute Genome Sequencing Platform"/>
            <person name="Birren B."/>
            <person name="Lander E."/>
            <person name="Galagan J."/>
            <person name="Cuomo C."/>
            <person name="Devon K."/>
            <person name="Jaffe D."/>
            <person name="Butler J."/>
            <person name="Alvarez P."/>
            <person name="Gnerre S."/>
            <person name="Grabherr M."/>
            <person name="Kleber M."/>
            <person name="Mauceli E."/>
            <person name="Brockman W."/>
            <person name="Young S."/>
            <person name="LaButti K."/>
            <person name="Sykes S."/>
            <person name="DeCaprio D."/>
            <person name="Crawford M."/>
            <person name="Koehrsen M."/>
            <person name="Engels R."/>
            <person name="Montgomery P."/>
            <person name="Pearson M."/>
            <person name="Howarth C."/>
            <person name="Larson L."/>
            <person name="White J."/>
            <person name="O'Leary S."/>
            <person name="Kodira C."/>
            <person name="Zeng Q."/>
            <person name="Yandava C."/>
            <person name="Alvarado L."/>
            <person name="Longcore J."/>
            <person name="James T."/>
        </authorList>
    </citation>
    <scope>NUCLEOTIDE SEQUENCE [LARGE SCALE GENOMIC DNA]</scope>
    <source>
        <strain evidence="11 12">JEL423</strain>
    </source>
</reference>
<evidence type="ECO:0000256" key="2">
    <source>
        <dbReference type="ARBA" id="ARBA00004496"/>
    </source>
</evidence>
<dbReference type="GO" id="GO:0005634">
    <property type="term" value="C:nucleus"/>
    <property type="evidence" value="ECO:0007669"/>
    <property type="project" value="UniProtKB-SubCell"/>
</dbReference>
<dbReference type="EMBL" id="DS022311">
    <property type="protein sequence ID" value="OAJ43852.1"/>
    <property type="molecule type" value="Genomic_DNA"/>
</dbReference>
<organism evidence="11 12">
    <name type="scientific">Batrachochytrium dendrobatidis (strain JEL423)</name>
    <dbReference type="NCBI Taxonomy" id="403673"/>
    <lineage>
        <taxon>Eukaryota</taxon>
        <taxon>Fungi</taxon>
        <taxon>Fungi incertae sedis</taxon>
        <taxon>Chytridiomycota</taxon>
        <taxon>Chytridiomycota incertae sedis</taxon>
        <taxon>Chytridiomycetes</taxon>
        <taxon>Rhizophydiales</taxon>
        <taxon>Rhizophydiales incertae sedis</taxon>
        <taxon>Batrachochytrium</taxon>
    </lineage>
</organism>
<dbReference type="OrthoDB" id="547031at2759"/>
<dbReference type="GO" id="GO:0008380">
    <property type="term" value="P:RNA splicing"/>
    <property type="evidence" value="ECO:0007669"/>
    <property type="project" value="UniProtKB-KW"/>
</dbReference>
<dbReference type="STRING" id="403673.A0A177WVB9"/>
<dbReference type="InterPro" id="IPR051421">
    <property type="entry name" value="RNA_Proc_DNA_Dmg_Regulator"/>
</dbReference>
<evidence type="ECO:0000256" key="1">
    <source>
        <dbReference type="ARBA" id="ARBA00004123"/>
    </source>
</evidence>
<reference evidence="11 12" key="2">
    <citation type="submission" date="2016-05" db="EMBL/GenBank/DDBJ databases">
        <title>Lineage-specific infection strategies underlie the spectrum of fungal disease in amphibians.</title>
        <authorList>
            <person name="Cuomo C.A."/>
            <person name="Farrer R.A."/>
            <person name="James T."/>
            <person name="Longcore J."/>
            <person name="Birren B."/>
        </authorList>
    </citation>
    <scope>NUCLEOTIDE SEQUENCE [LARGE SCALE GENOMIC DNA]</scope>
    <source>
        <strain evidence="11 12">JEL423</strain>
    </source>
</reference>
<evidence type="ECO:0000256" key="3">
    <source>
        <dbReference type="ARBA" id="ARBA00008726"/>
    </source>
</evidence>
<dbReference type="Proteomes" id="UP000077115">
    <property type="component" value="Unassembled WGS sequence"/>
</dbReference>
<evidence type="ECO:0000256" key="6">
    <source>
        <dbReference type="ARBA" id="ARBA00023187"/>
    </source>
</evidence>
<accession>A0A177WVB9</accession>
<keyword evidence="7" id="KW-0539">Nucleus</keyword>
<evidence type="ECO:0000259" key="10">
    <source>
        <dbReference type="Pfam" id="PF22782"/>
    </source>
</evidence>